<dbReference type="Pfam" id="PF00733">
    <property type="entry name" value="Asn_synthase"/>
    <property type="match status" value="1"/>
</dbReference>
<evidence type="ECO:0000313" key="6">
    <source>
        <dbReference type="Proteomes" id="UP000000592"/>
    </source>
</evidence>
<evidence type="ECO:0000256" key="1">
    <source>
        <dbReference type="ARBA" id="ARBA00005187"/>
    </source>
</evidence>
<accession>Q72KY3</accession>
<dbReference type="PANTHER" id="PTHR43284">
    <property type="entry name" value="ASPARAGINE SYNTHETASE (GLUTAMINE-HYDROLYZING)"/>
    <property type="match status" value="1"/>
</dbReference>
<dbReference type="InterPro" id="IPR014729">
    <property type="entry name" value="Rossmann-like_a/b/a_fold"/>
</dbReference>
<dbReference type="PANTHER" id="PTHR43284:SF1">
    <property type="entry name" value="ASPARAGINE SYNTHETASE"/>
    <property type="match status" value="1"/>
</dbReference>
<comment type="catalytic activity">
    <reaction evidence="3">
        <text>L-aspartate + L-glutamine + ATP + H2O = L-asparagine + L-glutamate + AMP + diphosphate + H(+)</text>
        <dbReference type="Rhea" id="RHEA:12228"/>
        <dbReference type="ChEBI" id="CHEBI:15377"/>
        <dbReference type="ChEBI" id="CHEBI:15378"/>
        <dbReference type="ChEBI" id="CHEBI:29985"/>
        <dbReference type="ChEBI" id="CHEBI:29991"/>
        <dbReference type="ChEBI" id="CHEBI:30616"/>
        <dbReference type="ChEBI" id="CHEBI:33019"/>
        <dbReference type="ChEBI" id="CHEBI:58048"/>
        <dbReference type="ChEBI" id="CHEBI:58359"/>
        <dbReference type="ChEBI" id="CHEBI:456215"/>
        <dbReference type="EC" id="6.3.5.4"/>
    </reaction>
</comment>
<comment type="pathway">
    <text evidence="1">Amino-acid biosynthesis; L-asparagine biosynthesis; L-asparagine from L-aspartate (L-Gln route): step 1/1.</text>
</comment>
<dbReference type="SUPFAM" id="SSF56235">
    <property type="entry name" value="N-terminal nucleophile aminohydrolases (Ntn hydrolases)"/>
    <property type="match status" value="1"/>
</dbReference>
<evidence type="ECO:0000313" key="5">
    <source>
        <dbReference type="EMBL" id="AAS80630.1"/>
    </source>
</evidence>
<dbReference type="EC" id="6.3.5.4" evidence="2"/>
<sequence length="575" mass="66054">MKDPFQINLTRYKFKKEGQSLWLIGVPFHGLKPLKAEDLLALLKQSAKGGSLKEYELAQVVGDLSGFWSFVWGVDPNTVVLAADVIRSFPLLYRLEENRLLVRDVLSPEDANVTPTDKASLLELALTGYVTGDRTTLEGWFQLEAGELVVVHLKEQKVRKLVHTAFFPLNEDTSPLNEVQWADKLLEVLLQATKRLVAYAQGRPIVIPLSGGWDSRTIALALKKVGYEPLIAFSYGKPKNAEAEVSRDVASQLGIPWLFAEYSLSTWREAAQSSWFTEYLWFGHNGYAVPHIQDLLAIHLLKSQIPSDAVVVPGHSGDFLAGSHIIPYLKFTHKIPSARVEIWRKHYTLLSPTLIARVFKANFNAIKKALLSKIEEELRYFSDILHSNSPSALTLYEGWDWRERQAKFIANSVRVYEFFGFDWWMPFWDSDLVRFYNQVPFPLRTNRRLHGRVLEGLERALGLILNQNEEGHELTSKFRYYAKVSYRTLRGLPFLGSLIEPLKDRYVRMARRQVLVGEYENHPLAWYGLWKKEDYLDFLRYATGGENINSLVALEVCNRFYKKAKEIWGQRGREA</sequence>
<dbReference type="HOGENOM" id="CLU_034196_0_0_0"/>
<evidence type="ECO:0000256" key="3">
    <source>
        <dbReference type="ARBA" id="ARBA00048741"/>
    </source>
</evidence>
<feature type="domain" description="Asparagine synthetase" evidence="4">
    <location>
        <begin position="185"/>
        <end position="448"/>
    </location>
</feature>
<dbReference type="AlphaFoldDB" id="Q72KY3"/>
<dbReference type="InterPro" id="IPR029055">
    <property type="entry name" value="Ntn_hydrolases_N"/>
</dbReference>
<proteinExistence type="predicted"/>
<dbReference type="EMBL" id="AE017221">
    <property type="protein sequence ID" value="AAS80630.1"/>
    <property type="molecule type" value="Genomic_DNA"/>
</dbReference>
<dbReference type="InterPro" id="IPR001962">
    <property type="entry name" value="Asn_synthase"/>
</dbReference>
<name>Q72KY3_THET2</name>
<dbReference type="GO" id="GO:0006529">
    <property type="term" value="P:asparagine biosynthetic process"/>
    <property type="evidence" value="ECO:0007669"/>
    <property type="project" value="InterPro"/>
</dbReference>
<dbReference type="GO" id="GO:0004066">
    <property type="term" value="F:asparagine synthase (glutamine-hydrolyzing) activity"/>
    <property type="evidence" value="ECO:0007669"/>
    <property type="project" value="UniProtKB-EC"/>
</dbReference>
<evidence type="ECO:0000256" key="2">
    <source>
        <dbReference type="ARBA" id="ARBA00012737"/>
    </source>
</evidence>
<protein>
    <recommendedName>
        <fullName evidence="2">asparagine synthase (glutamine-hydrolyzing)</fullName>
        <ecNumber evidence="2">6.3.5.4</ecNumber>
    </recommendedName>
</protein>
<dbReference type="OrthoDB" id="1551487at2"/>
<dbReference type="KEGG" id="tth:TT_C0282"/>
<dbReference type="Proteomes" id="UP000000592">
    <property type="component" value="Chromosome"/>
</dbReference>
<dbReference type="eggNOG" id="COG0367">
    <property type="taxonomic scope" value="Bacteria"/>
</dbReference>
<dbReference type="Gene3D" id="3.40.50.620">
    <property type="entry name" value="HUPs"/>
    <property type="match status" value="1"/>
</dbReference>
<evidence type="ECO:0000259" key="4">
    <source>
        <dbReference type="Pfam" id="PF00733"/>
    </source>
</evidence>
<keyword evidence="5" id="KW-0436">Ligase</keyword>
<gene>
    <name evidence="5" type="ordered locus">TT_C0282</name>
</gene>
<dbReference type="InterPro" id="IPR051786">
    <property type="entry name" value="ASN_synthetase/amidase"/>
</dbReference>
<reference evidence="5 6" key="1">
    <citation type="journal article" date="2004" name="Nat. Biotechnol.">
        <title>The genome sequence of the extreme thermophile Thermus thermophilus.</title>
        <authorList>
            <person name="Henne A."/>
            <person name="Brueggemann H."/>
            <person name="Raasch C."/>
            <person name="Wiezer A."/>
            <person name="Hartsch T."/>
            <person name="Liesegang H."/>
            <person name="Johann A."/>
            <person name="Lienard T."/>
            <person name="Gohl O."/>
            <person name="Martinez-Arias R."/>
            <person name="Jacobi C."/>
            <person name="Starkuviene V."/>
            <person name="Schlenczeck S."/>
            <person name="Dencker S."/>
            <person name="Huber R."/>
            <person name="Klenk H.-P."/>
            <person name="Overbeek R."/>
            <person name="Kramer W."/>
            <person name="Merkl R."/>
            <person name="Gottschalk G."/>
            <person name="Fritz H.-J."/>
        </authorList>
    </citation>
    <scope>NUCLEOTIDE SEQUENCE [LARGE SCALE GENOMIC DNA]</scope>
    <source>
        <strain evidence="6">ATCC BAA-163 / DSM 7039 / HB27</strain>
    </source>
</reference>
<dbReference type="SUPFAM" id="SSF52402">
    <property type="entry name" value="Adenine nucleotide alpha hydrolases-like"/>
    <property type="match status" value="1"/>
</dbReference>
<organism evidence="5 6">
    <name type="scientific">Thermus thermophilus (strain ATCC BAA-163 / DSM 7039 / HB27)</name>
    <dbReference type="NCBI Taxonomy" id="262724"/>
    <lineage>
        <taxon>Bacteria</taxon>
        <taxon>Thermotogati</taxon>
        <taxon>Deinococcota</taxon>
        <taxon>Deinococci</taxon>
        <taxon>Thermales</taxon>
        <taxon>Thermaceae</taxon>
        <taxon>Thermus</taxon>
    </lineage>
</organism>
<dbReference type="RefSeq" id="WP_011172733.1">
    <property type="nucleotide sequence ID" value="NC_005835.1"/>
</dbReference>